<dbReference type="Proteomes" id="UP000199671">
    <property type="component" value="Unassembled WGS sequence"/>
</dbReference>
<evidence type="ECO:0000313" key="3">
    <source>
        <dbReference type="Proteomes" id="UP000199671"/>
    </source>
</evidence>
<gene>
    <name evidence="2" type="ORF">SAMN04487766_105158</name>
</gene>
<organism evidence="2 3">
    <name type="scientific">Actinomyces ruminicola</name>
    <dbReference type="NCBI Taxonomy" id="332524"/>
    <lineage>
        <taxon>Bacteria</taxon>
        <taxon>Bacillati</taxon>
        <taxon>Actinomycetota</taxon>
        <taxon>Actinomycetes</taxon>
        <taxon>Actinomycetales</taxon>
        <taxon>Actinomycetaceae</taxon>
        <taxon>Actinomyces</taxon>
    </lineage>
</organism>
<sequence>MIAVGVLTLIQIATVVVLLRKRWKREQAAAGRNEWSFVSLRLRSHQFGCGWVPYLRGRQRHPLPSASCVSPFLPISARDFYRSRRRGQRADLRAVVFFPAVFLVAVLEVVRFLAGPLARFSASSS</sequence>
<protein>
    <submittedName>
        <fullName evidence="2">Uncharacterized protein</fullName>
    </submittedName>
</protein>
<keyword evidence="1" id="KW-0812">Transmembrane</keyword>
<name>A0A1G9V9I5_9ACTO</name>
<dbReference type="EMBL" id="FNHU01000005">
    <property type="protein sequence ID" value="SDM68743.1"/>
    <property type="molecule type" value="Genomic_DNA"/>
</dbReference>
<feature type="transmembrane region" description="Helical" evidence="1">
    <location>
        <begin position="6"/>
        <end position="23"/>
    </location>
</feature>
<feature type="transmembrane region" description="Helical" evidence="1">
    <location>
        <begin position="92"/>
        <end position="114"/>
    </location>
</feature>
<evidence type="ECO:0000256" key="1">
    <source>
        <dbReference type="SAM" id="Phobius"/>
    </source>
</evidence>
<proteinExistence type="predicted"/>
<accession>A0A1G9V9I5</accession>
<dbReference type="AlphaFoldDB" id="A0A1G9V9I5"/>
<evidence type="ECO:0000313" key="2">
    <source>
        <dbReference type="EMBL" id="SDM68743.1"/>
    </source>
</evidence>
<keyword evidence="1" id="KW-0472">Membrane</keyword>
<keyword evidence="1" id="KW-1133">Transmembrane helix</keyword>
<reference evidence="2 3" key="1">
    <citation type="submission" date="2016-10" db="EMBL/GenBank/DDBJ databases">
        <authorList>
            <person name="de Groot N.N."/>
        </authorList>
    </citation>
    <scope>NUCLEOTIDE SEQUENCE [LARGE SCALE GENOMIC DNA]</scope>
    <source>
        <strain evidence="2 3">KPR-7B</strain>
    </source>
</reference>